<name>A0A8X6HBS3_TRICU</name>
<organism evidence="1 2">
    <name type="scientific">Trichonephila clavata</name>
    <name type="common">Joro spider</name>
    <name type="synonym">Nephila clavata</name>
    <dbReference type="NCBI Taxonomy" id="2740835"/>
    <lineage>
        <taxon>Eukaryota</taxon>
        <taxon>Metazoa</taxon>
        <taxon>Ecdysozoa</taxon>
        <taxon>Arthropoda</taxon>
        <taxon>Chelicerata</taxon>
        <taxon>Arachnida</taxon>
        <taxon>Araneae</taxon>
        <taxon>Araneomorphae</taxon>
        <taxon>Entelegynae</taxon>
        <taxon>Araneoidea</taxon>
        <taxon>Nephilidae</taxon>
        <taxon>Trichonephila</taxon>
    </lineage>
</organism>
<gene>
    <name evidence="1" type="ORF">TNCT_71041</name>
</gene>
<dbReference type="OrthoDB" id="10269213at2759"/>
<reference evidence="1" key="1">
    <citation type="submission" date="2020-07" db="EMBL/GenBank/DDBJ databases">
        <title>Multicomponent nature underlies the extraordinary mechanical properties of spider dragline silk.</title>
        <authorList>
            <person name="Kono N."/>
            <person name="Nakamura H."/>
            <person name="Mori M."/>
            <person name="Yoshida Y."/>
            <person name="Ohtoshi R."/>
            <person name="Malay A.D."/>
            <person name="Moran D.A.P."/>
            <person name="Tomita M."/>
            <person name="Numata K."/>
            <person name="Arakawa K."/>
        </authorList>
    </citation>
    <scope>NUCLEOTIDE SEQUENCE</scope>
</reference>
<evidence type="ECO:0000313" key="1">
    <source>
        <dbReference type="EMBL" id="GFQ83604.1"/>
    </source>
</evidence>
<dbReference type="Proteomes" id="UP000887116">
    <property type="component" value="Unassembled WGS sequence"/>
</dbReference>
<accession>A0A8X6HBS3</accession>
<protein>
    <submittedName>
        <fullName evidence="1">Uncharacterized protein</fullName>
    </submittedName>
</protein>
<comment type="caution">
    <text evidence="1">The sequence shown here is derived from an EMBL/GenBank/DDBJ whole genome shotgun (WGS) entry which is preliminary data.</text>
</comment>
<keyword evidence="2" id="KW-1185">Reference proteome</keyword>
<dbReference type="EMBL" id="BMAO01012743">
    <property type="protein sequence ID" value="GFQ83604.1"/>
    <property type="molecule type" value="Genomic_DNA"/>
</dbReference>
<proteinExistence type="predicted"/>
<evidence type="ECO:0000313" key="2">
    <source>
        <dbReference type="Proteomes" id="UP000887116"/>
    </source>
</evidence>
<dbReference type="AlphaFoldDB" id="A0A8X6HBS3"/>
<sequence>MIPSGAFPIALNLGEASQPRINSIEESNNPSKVPDQLKNLGEISFPGFFLLFSCSNFLDMTVAHHPRIFLAYLNPGNYTTESKPDSFFPFKRRKQFS</sequence>